<sequence length="140" mass="15743">MPNLTSWGSREIEKLKNDMDRLFDSLCVDYGIPSVCGIIDCTPRTEMKEQNESLMVRTTMPGFQAEDLGVSVTETTMTISGEKKVTFQGGRKTNHFKKTIPLPCRVDPENVRATFKDGVLEIVLLKCIIKPQKTIFITAE</sequence>
<dbReference type="CDD" id="cd06464">
    <property type="entry name" value="ACD_sHsps-like"/>
    <property type="match status" value="1"/>
</dbReference>
<dbReference type="Proteomes" id="UP000199053">
    <property type="component" value="Unassembled WGS sequence"/>
</dbReference>
<dbReference type="InterPro" id="IPR044587">
    <property type="entry name" value="HSP21-like"/>
</dbReference>
<dbReference type="PROSITE" id="PS01031">
    <property type="entry name" value="SHSP"/>
    <property type="match status" value="1"/>
</dbReference>
<proteinExistence type="inferred from homology"/>
<dbReference type="Gene3D" id="2.60.40.790">
    <property type="match status" value="1"/>
</dbReference>
<reference evidence="6" key="1">
    <citation type="submission" date="2016-10" db="EMBL/GenBank/DDBJ databases">
        <authorList>
            <person name="Varghese N."/>
            <person name="Submissions S."/>
        </authorList>
    </citation>
    <scope>NUCLEOTIDE SEQUENCE [LARGE SCALE GENOMIC DNA]</scope>
    <source>
        <strain evidence="6">DSM 16995</strain>
    </source>
</reference>
<dbReference type="GO" id="GO:0009408">
    <property type="term" value="P:response to heat"/>
    <property type="evidence" value="ECO:0007669"/>
    <property type="project" value="InterPro"/>
</dbReference>
<evidence type="ECO:0000313" key="6">
    <source>
        <dbReference type="Proteomes" id="UP000199053"/>
    </source>
</evidence>
<dbReference type="OrthoDB" id="5458456at2"/>
<gene>
    <name evidence="5" type="ORF">SAMN05660337_2930</name>
</gene>
<dbReference type="AlphaFoldDB" id="A0A1G9JT81"/>
<keyword evidence="1" id="KW-0346">Stress response</keyword>
<evidence type="ECO:0000313" key="5">
    <source>
        <dbReference type="EMBL" id="SDL40344.1"/>
    </source>
</evidence>
<accession>A0A1G9JT81</accession>
<dbReference type="SUPFAM" id="SSF49764">
    <property type="entry name" value="HSP20-like chaperones"/>
    <property type="match status" value="1"/>
</dbReference>
<evidence type="ECO:0000256" key="3">
    <source>
        <dbReference type="RuleBase" id="RU003616"/>
    </source>
</evidence>
<dbReference type="STRING" id="246191.SAMN05660337_2930"/>
<dbReference type="PANTHER" id="PTHR46733:SF4">
    <property type="entry name" value="HEAT SHOCK PROTEIN 21, CHLOROPLASTIC"/>
    <property type="match status" value="1"/>
</dbReference>
<protein>
    <submittedName>
        <fullName evidence="5">HSP20 family protein</fullName>
    </submittedName>
</protein>
<organism evidence="5 6">
    <name type="scientific">Maridesulfovibrio ferrireducens</name>
    <dbReference type="NCBI Taxonomy" id="246191"/>
    <lineage>
        <taxon>Bacteria</taxon>
        <taxon>Pseudomonadati</taxon>
        <taxon>Thermodesulfobacteriota</taxon>
        <taxon>Desulfovibrionia</taxon>
        <taxon>Desulfovibrionales</taxon>
        <taxon>Desulfovibrionaceae</taxon>
        <taxon>Maridesulfovibrio</taxon>
    </lineage>
</organism>
<evidence type="ECO:0000256" key="1">
    <source>
        <dbReference type="ARBA" id="ARBA00023016"/>
    </source>
</evidence>
<name>A0A1G9JT81_9BACT</name>
<keyword evidence="6" id="KW-1185">Reference proteome</keyword>
<feature type="domain" description="SHSP" evidence="4">
    <location>
        <begin position="36"/>
        <end position="140"/>
    </location>
</feature>
<comment type="similarity">
    <text evidence="2 3">Belongs to the small heat shock protein (HSP20) family.</text>
</comment>
<dbReference type="Pfam" id="PF00011">
    <property type="entry name" value="HSP20"/>
    <property type="match status" value="1"/>
</dbReference>
<evidence type="ECO:0000259" key="4">
    <source>
        <dbReference type="PROSITE" id="PS01031"/>
    </source>
</evidence>
<dbReference type="InterPro" id="IPR008978">
    <property type="entry name" value="HSP20-like_chaperone"/>
</dbReference>
<dbReference type="RefSeq" id="WP_092162393.1">
    <property type="nucleotide sequence ID" value="NZ_FNGA01000004.1"/>
</dbReference>
<dbReference type="EMBL" id="FNGA01000004">
    <property type="protein sequence ID" value="SDL40344.1"/>
    <property type="molecule type" value="Genomic_DNA"/>
</dbReference>
<dbReference type="InterPro" id="IPR002068">
    <property type="entry name" value="A-crystallin/Hsp20_dom"/>
</dbReference>
<evidence type="ECO:0000256" key="2">
    <source>
        <dbReference type="PROSITE-ProRule" id="PRU00285"/>
    </source>
</evidence>
<dbReference type="PANTHER" id="PTHR46733">
    <property type="entry name" value="26.5 KDA HEAT SHOCK PROTEIN, MITOCHONDRIAL"/>
    <property type="match status" value="1"/>
</dbReference>